<dbReference type="InterPro" id="IPR037401">
    <property type="entry name" value="SnoaL-like"/>
</dbReference>
<dbReference type="InterPro" id="IPR032710">
    <property type="entry name" value="NTF2-like_dom_sf"/>
</dbReference>
<proteinExistence type="predicted"/>
<sequence length="130" mass="15277">MTRDDYERYKEAFNRRDYDTVFDFYADDAKIAFFGVEISDREEFRQFYSFLHSYFDESLTIERFASSDELVALEGVIRIVGKRDLDRATLDERGLYQFSPLMAGQVIEMRQYIHYAVRDGKFVGVGCALA</sequence>
<dbReference type="Gene3D" id="3.10.450.50">
    <property type="match status" value="1"/>
</dbReference>
<dbReference type="SUPFAM" id="SSF54427">
    <property type="entry name" value="NTF2-like"/>
    <property type="match status" value="1"/>
</dbReference>
<accession>A0A2W5QKN7</accession>
<evidence type="ECO:0000313" key="2">
    <source>
        <dbReference type="EMBL" id="PZQ58357.1"/>
    </source>
</evidence>
<dbReference type="Pfam" id="PF12680">
    <property type="entry name" value="SnoaL_2"/>
    <property type="match status" value="1"/>
</dbReference>
<dbReference type="Proteomes" id="UP000249229">
    <property type="component" value="Unassembled WGS sequence"/>
</dbReference>
<feature type="domain" description="SnoaL-like" evidence="1">
    <location>
        <begin position="7"/>
        <end position="123"/>
    </location>
</feature>
<name>A0A2W5QKN7_9SPHN</name>
<organism evidence="2 3">
    <name type="scientific">Sphingomonas taxi</name>
    <dbReference type="NCBI Taxonomy" id="1549858"/>
    <lineage>
        <taxon>Bacteria</taxon>
        <taxon>Pseudomonadati</taxon>
        <taxon>Pseudomonadota</taxon>
        <taxon>Alphaproteobacteria</taxon>
        <taxon>Sphingomonadales</taxon>
        <taxon>Sphingomonadaceae</taxon>
        <taxon>Sphingomonas</taxon>
    </lineage>
</organism>
<dbReference type="EMBL" id="QFQI01000018">
    <property type="protein sequence ID" value="PZQ58357.1"/>
    <property type="molecule type" value="Genomic_DNA"/>
</dbReference>
<evidence type="ECO:0000259" key="1">
    <source>
        <dbReference type="Pfam" id="PF12680"/>
    </source>
</evidence>
<gene>
    <name evidence="2" type="ORF">DI544_14375</name>
</gene>
<dbReference type="AlphaFoldDB" id="A0A2W5QKN7"/>
<evidence type="ECO:0000313" key="3">
    <source>
        <dbReference type="Proteomes" id="UP000249229"/>
    </source>
</evidence>
<comment type="caution">
    <text evidence="2">The sequence shown here is derived from an EMBL/GenBank/DDBJ whole genome shotgun (WGS) entry which is preliminary data.</text>
</comment>
<protein>
    <recommendedName>
        <fullName evidence="1">SnoaL-like domain-containing protein</fullName>
    </recommendedName>
</protein>
<reference evidence="2 3" key="1">
    <citation type="submission" date="2017-08" db="EMBL/GenBank/DDBJ databases">
        <title>Infants hospitalized years apart are colonized by the same room-sourced microbial strains.</title>
        <authorList>
            <person name="Brooks B."/>
            <person name="Olm M.R."/>
            <person name="Firek B.A."/>
            <person name="Baker R."/>
            <person name="Thomas B.C."/>
            <person name="Morowitz M.J."/>
            <person name="Banfield J.F."/>
        </authorList>
    </citation>
    <scope>NUCLEOTIDE SEQUENCE [LARGE SCALE GENOMIC DNA]</scope>
    <source>
        <strain evidence="2">S2_005_001_R1_22</strain>
    </source>
</reference>